<feature type="domain" description="Cadherin" evidence="9">
    <location>
        <begin position="252"/>
        <end position="360"/>
    </location>
</feature>
<evidence type="ECO:0000313" key="10">
    <source>
        <dbReference type="Proteomes" id="UP000504632"/>
    </source>
</evidence>
<dbReference type="GO" id="GO:0044331">
    <property type="term" value="P:cell-cell adhesion mediated by cadherin"/>
    <property type="evidence" value="ECO:0007669"/>
    <property type="project" value="TreeGrafter"/>
</dbReference>
<dbReference type="PROSITE" id="PS50268">
    <property type="entry name" value="CADHERIN_2"/>
    <property type="match status" value="4"/>
</dbReference>
<evidence type="ECO:0000256" key="8">
    <source>
        <dbReference type="SAM" id="SignalP"/>
    </source>
</evidence>
<dbReference type="GO" id="GO:0008013">
    <property type="term" value="F:beta-catenin binding"/>
    <property type="evidence" value="ECO:0007669"/>
    <property type="project" value="TreeGrafter"/>
</dbReference>
<organism evidence="10 12">
    <name type="scientific">Chanos chanos</name>
    <name type="common">Milkfish</name>
    <name type="synonym">Mugil chanos</name>
    <dbReference type="NCBI Taxonomy" id="29144"/>
    <lineage>
        <taxon>Eukaryota</taxon>
        <taxon>Metazoa</taxon>
        <taxon>Chordata</taxon>
        <taxon>Craniata</taxon>
        <taxon>Vertebrata</taxon>
        <taxon>Euteleostomi</taxon>
        <taxon>Actinopterygii</taxon>
        <taxon>Neopterygii</taxon>
        <taxon>Teleostei</taxon>
        <taxon>Ostariophysi</taxon>
        <taxon>Gonorynchiformes</taxon>
        <taxon>Chanidae</taxon>
        <taxon>Chanos</taxon>
    </lineage>
</organism>
<name>A0A6J2VPE8_CHACN</name>
<dbReference type="GO" id="GO:0005509">
    <property type="term" value="F:calcium ion binding"/>
    <property type="evidence" value="ECO:0007669"/>
    <property type="project" value="UniProtKB-UniRule"/>
</dbReference>
<keyword evidence="4 7" id="KW-0472">Membrane</keyword>
<evidence type="ECO:0000256" key="1">
    <source>
        <dbReference type="ARBA" id="ARBA00004370"/>
    </source>
</evidence>
<dbReference type="AlphaFoldDB" id="A0A6J2VPE8"/>
<evidence type="ECO:0000256" key="2">
    <source>
        <dbReference type="ARBA" id="ARBA00022737"/>
    </source>
</evidence>
<feature type="domain" description="Cadherin" evidence="9">
    <location>
        <begin position="34"/>
        <end position="130"/>
    </location>
</feature>
<evidence type="ECO:0000256" key="3">
    <source>
        <dbReference type="ARBA" id="ARBA00022837"/>
    </source>
</evidence>
<accession>A0A6J2VPE8</accession>
<dbReference type="PANTHER" id="PTHR24027">
    <property type="entry name" value="CADHERIN-23"/>
    <property type="match status" value="1"/>
</dbReference>
<dbReference type="GO" id="GO:0000902">
    <property type="term" value="P:cell morphogenesis"/>
    <property type="evidence" value="ECO:0007669"/>
    <property type="project" value="TreeGrafter"/>
</dbReference>
<keyword evidence="3 5" id="KW-0106">Calcium</keyword>
<evidence type="ECO:0000256" key="7">
    <source>
        <dbReference type="SAM" id="Phobius"/>
    </source>
</evidence>
<feature type="domain" description="Cadherin" evidence="9">
    <location>
        <begin position="361"/>
        <end position="472"/>
    </location>
</feature>
<feature type="compositionally biased region" description="Polar residues" evidence="6">
    <location>
        <begin position="742"/>
        <end position="753"/>
    </location>
</feature>
<dbReference type="GO" id="GO:0016339">
    <property type="term" value="P:calcium-dependent cell-cell adhesion via plasma membrane cell adhesion molecules"/>
    <property type="evidence" value="ECO:0007669"/>
    <property type="project" value="TreeGrafter"/>
</dbReference>
<dbReference type="OrthoDB" id="8958491at2759"/>
<dbReference type="GO" id="GO:0016342">
    <property type="term" value="C:catenin complex"/>
    <property type="evidence" value="ECO:0007669"/>
    <property type="project" value="TreeGrafter"/>
</dbReference>
<dbReference type="GO" id="GO:0016477">
    <property type="term" value="P:cell migration"/>
    <property type="evidence" value="ECO:0007669"/>
    <property type="project" value="TreeGrafter"/>
</dbReference>
<feature type="region of interest" description="Disordered" evidence="6">
    <location>
        <begin position="557"/>
        <end position="594"/>
    </location>
</feature>
<feature type="domain" description="Cadherin" evidence="9">
    <location>
        <begin position="132"/>
        <end position="236"/>
    </location>
</feature>
<evidence type="ECO:0000313" key="11">
    <source>
        <dbReference type="RefSeq" id="XP_030633940.1"/>
    </source>
</evidence>
<evidence type="ECO:0000256" key="6">
    <source>
        <dbReference type="SAM" id="MobiDB-lite"/>
    </source>
</evidence>
<keyword evidence="7" id="KW-1133">Transmembrane helix</keyword>
<feature type="region of interest" description="Disordered" evidence="6">
    <location>
        <begin position="517"/>
        <end position="538"/>
    </location>
</feature>
<keyword evidence="7" id="KW-0812">Transmembrane</keyword>
<feature type="signal peptide" evidence="8">
    <location>
        <begin position="1"/>
        <end position="23"/>
    </location>
</feature>
<dbReference type="Proteomes" id="UP000504632">
    <property type="component" value="Chromosome 1"/>
</dbReference>
<dbReference type="SUPFAM" id="SSF49313">
    <property type="entry name" value="Cadherin-like"/>
    <property type="match status" value="3"/>
</dbReference>
<proteinExistence type="predicted"/>
<reference evidence="11 12" key="1">
    <citation type="submission" date="2025-04" db="UniProtKB">
        <authorList>
            <consortium name="RefSeq"/>
        </authorList>
    </citation>
    <scope>IDENTIFICATION</scope>
</reference>
<dbReference type="Gene3D" id="2.60.40.60">
    <property type="entry name" value="Cadherins"/>
    <property type="match status" value="4"/>
</dbReference>
<feature type="chain" id="PRO_5044642763" evidence="8">
    <location>
        <begin position="24"/>
        <end position="805"/>
    </location>
</feature>
<evidence type="ECO:0000313" key="12">
    <source>
        <dbReference type="RefSeq" id="XP_030633947.1"/>
    </source>
</evidence>
<dbReference type="InterPro" id="IPR015919">
    <property type="entry name" value="Cadherin-like_sf"/>
</dbReference>
<dbReference type="RefSeq" id="XP_030633947.1">
    <property type="nucleotide sequence ID" value="XM_030778087.1"/>
</dbReference>
<keyword evidence="2" id="KW-0677">Repeat</keyword>
<dbReference type="CTD" id="561298"/>
<evidence type="ECO:0000259" key="9">
    <source>
        <dbReference type="PROSITE" id="PS50268"/>
    </source>
</evidence>
<feature type="compositionally biased region" description="Polar residues" evidence="6">
    <location>
        <begin position="715"/>
        <end position="729"/>
    </location>
</feature>
<dbReference type="PANTHER" id="PTHR24027:SF431">
    <property type="entry name" value="CADHERIN-RELATED FAMILY MEMBER 5-LIKE ISOFORM X1"/>
    <property type="match status" value="1"/>
</dbReference>
<dbReference type="GO" id="GO:0007043">
    <property type="term" value="P:cell-cell junction assembly"/>
    <property type="evidence" value="ECO:0007669"/>
    <property type="project" value="TreeGrafter"/>
</dbReference>
<feature type="compositionally biased region" description="Basic and acidic residues" evidence="6">
    <location>
        <begin position="702"/>
        <end position="713"/>
    </location>
</feature>
<feature type="compositionally biased region" description="Basic and acidic residues" evidence="6">
    <location>
        <begin position="756"/>
        <end position="770"/>
    </location>
</feature>
<feature type="compositionally biased region" description="Basic and acidic residues" evidence="6">
    <location>
        <begin position="645"/>
        <end position="658"/>
    </location>
</feature>
<sequence>MLVPWKLRLCLMALNTFYHVVTANLCLGGQDIFATVKENSPTGEFIANLSIAGDPGANSIRLCLTGANADWFFLEGRTIRLNSSSSRVLDREVQGSVMMAALTCYEDDIIQSEYRIMIEILNENDNRPGFLPETIQPRYISELTAVNSVVFTVKAKDPDGDTIIYIIDRSLPDAHYFRIDLPNSGKVILDKPLDFETKTQLHVLIYAVEMNTKEKYNITATVTINVVDGDDQYPQFLPCSLIYEDQNHTVCTSPVYTVNITEREQNTILNFSPGQIYAEDGDRDLMTPLIYAILSGDDNGRFIIDHETGEITITRRVENRLLTPLFRLRIMAAQMNDLKKYAVATALVHVVAENHYPPYFNKTTYKGFLIENSSPATLVYTYGNQVLQVQVIDGDFKDGVNPKIHYALHPVDPSTKLFHITQDGIIIAKTDHLRAFDRHILEVVATDQESGDVANASIDIEVLQRGQPVPRNPFGEERLFGDMNAGMAGGIAAMVLLLALAAFFLLIRLVRRRRERQDPADRGSVALGKHPNVVNSGRPIPLREEAAYHNEAFIDHEASSTSSLHGRQGVYTKRDEMPPPPAGLYTTRETEKSMPPKDMLPILVIPEAPSAVSNGKTMDKSFSSRDETAKKERLKGNAGENKTSAQEEKWPSEDKQTEKMVLPKNQSIIVTRAEVTGMVSSENNQDMEKSSENSSRPKTAAGHKEGQKRRDEGEQAQQNAQKSMRSGMSVSDEEARRKEGPSNKSFYQMNRAAQANRDKLQHDSGAKRNDQTSSISDEGPAVKLTPQPDPSQAGLLYFVEDSIEF</sequence>
<evidence type="ECO:0000256" key="5">
    <source>
        <dbReference type="PROSITE-ProRule" id="PRU00043"/>
    </source>
</evidence>
<dbReference type="GO" id="GO:0005912">
    <property type="term" value="C:adherens junction"/>
    <property type="evidence" value="ECO:0007669"/>
    <property type="project" value="TreeGrafter"/>
</dbReference>
<protein>
    <submittedName>
        <fullName evidence="11 12">Cadherin-related family member 5-like isoform X1</fullName>
    </submittedName>
</protein>
<feature type="region of interest" description="Disordered" evidence="6">
    <location>
        <begin position="608"/>
        <end position="793"/>
    </location>
</feature>
<comment type="subcellular location">
    <subcellularLocation>
        <location evidence="1">Membrane</location>
    </subcellularLocation>
</comment>
<dbReference type="Pfam" id="PF00028">
    <property type="entry name" value="Cadherin"/>
    <property type="match status" value="1"/>
</dbReference>
<gene>
    <name evidence="11 12" type="primary">LOC115815113</name>
</gene>
<dbReference type="GO" id="GO:0007156">
    <property type="term" value="P:homophilic cell adhesion via plasma membrane adhesion molecules"/>
    <property type="evidence" value="ECO:0007669"/>
    <property type="project" value="InterPro"/>
</dbReference>
<dbReference type="InterPro" id="IPR039808">
    <property type="entry name" value="Cadherin"/>
</dbReference>
<feature type="transmembrane region" description="Helical" evidence="7">
    <location>
        <begin position="487"/>
        <end position="507"/>
    </location>
</feature>
<evidence type="ECO:0000256" key="4">
    <source>
        <dbReference type="ARBA" id="ARBA00023136"/>
    </source>
</evidence>
<dbReference type="RefSeq" id="XP_030633940.1">
    <property type="nucleotide sequence ID" value="XM_030778080.1"/>
</dbReference>
<dbReference type="CDD" id="cd11304">
    <property type="entry name" value="Cadherin_repeat"/>
    <property type="match status" value="2"/>
</dbReference>
<dbReference type="InterPro" id="IPR002126">
    <property type="entry name" value="Cadherin-like_dom"/>
</dbReference>
<dbReference type="GO" id="GO:0045296">
    <property type="term" value="F:cadherin binding"/>
    <property type="evidence" value="ECO:0007669"/>
    <property type="project" value="TreeGrafter"/>
</dbReference>
<dbReference type="SMART" id="SM00112">
    <property type="entry name" value="CA"/>
    <property type="match status" value="3"/>
</dbReference>
<dbReference type="GO" id="GO:0034332">
    <property type="term" value="P:adherens junction organization"/>
    <property type="evidence" value="ECO:0007669"/>
    <property type="project" value="TreeGrafter"/>
</dbReference>
<keyword evidence="8" id="KW-0732">Signal</keyword>
<keyword evidence="10" id="KW-1185">Reference proteome</keyword>
<dbReference type="GeneID" id="115815113"/>
<feature type="compositionally biased region" description="Basic and acidic residues" evidence="6">
    <location>
        <begin position="617"/>
        <end position="635"/>
    </location>
</feature>